<evidence type="ECO:0000259" key="3">
    <source>
        <dbReference type="Pfam" id="PF19783"/>
    </source>
</evidence>
<feature type="compositionally biased region" description="Low complexity" evidence="1">
    <location>
        <begin position="300"/>
        <end position="313"/>
    </location>
</feature>
<dbReference type="EMBL" id="CP089983">
    <property type="protein sequence ID" value="WXB09472.1"/>
    <property type="molecule type" value="Genomic_DNA"/>
</dbReference>
<evidence type="ECO:0000256" key="2">
    <source>
        <dbReference type="SAM" id="SignalP"/>
    </source>
</evidence>
<keyword evidence="2" id="KW-0732">Signal</keyword>
<evidence type="ECO:0000313" key="4">
    <source>
        <dbReference type="EMBL" id="WXB09472.1"/>
    </source>
</evidence>
<dbReference type="Pfam" id="PF19783">
    <property type="entry name" value="DUF6268"/>
    <property type="match status" value="1"/>
</dbReference>
<accession>A0ABZ2LEV8</accession>
<feature type="signal peptide" evidence="2">
    <location>
        <begin position="1"/>
        <end position="23"/>
    </location>
</feature>
<protein>
    <submittedName>
        <fullName evidence="4">DUF6268 family outer membrane beta-barrel protein</fullName>
    </submittedName>
</protein>
<keyword evidence="5" id="KW-1185">Reference proteome</keyword>
<dbReference type="Proteomes" id="UP001374803">
    <property type="component" value="Chromosome"/>
</dbReference>
<proteinExistence type="predicted"/>
<reference evidence="4" key="1">
    <citation type="submission" date="2021-12" db="EMBL/GenBank/DDBJ databases">
        <title>Discovery of the Pendulisporaceae a myxobacterial family with distinct sporulation behavior and unique specialized metabolism.</title>
        <authorList>
            <person name="Garcia R."/>
            <person name="Popoff A."/>
            <person name="Bader C.D."/>
            <person name="Loehr J."/>
            <person name="Walesch S."/>
            <person name="Walt C."/>
            <person name="Boldt J."/>
            <person name="Bunk B."/>
            <person name="Haeckl F.J.F.P.J."/>
            <person name="Gunesch A.P."/>
            <person name="Birkelbach J."/>
            <person name="Nuebel U."/>
            <person name="Pietschmann T."/>
            <person name="Bach T."/>
            <person name="Mueller R."/>
        </authorList>
    </citation>
    <scope>NUCLEOTIDE SEQUENCE</scope>
    <source>
        <strain evidence="4">MSr11367</strain>
    </source>
</reference>
<feature type="region of interest" description="Disordered" evidence="1">
    <location>
        <begin position="297"/>
        <end position="319"/>
    </location>
</feature>
<organism evidence="4 5">
    <name type="scientific">Pendulispora rubella</name>
    <dbReference type="NCBI Taxonomy" id="2741070"/>
    <lineage>
        <taxon>Bacteria</taxon>
        <taxon>Pseudomonadati</taxon>
        <taxon>Myxococcota</taxon>
        <taxon>Myxococcia</taxon>
        <taxon>Myxococcales</taxon>
        <taxon>Sorangiineae</taxon>
        <taxon>Pendulisporaceae</taxon>
        <taxon>Pendulispora</taxon>
    </lineage>
</organism>
<evidence type="ECO:0000256" key="1">
    <source>
        <dbReference type="SAM" id="MobiDB-lite"/>
    </source>
</evidence>
<name>A0ABZ2LEV8_9BACT</name>
<feature type="chain" id="PRO_5046645924" evidence="2">
    <location>
        <begin position="24"/>
        <end position="319"/>
    </location>
</feature>
<dbReference type="InterPro" id="IPR046235">
    <property type="entry name" value="DUF6268"/>
</dbReference>
<gene>
    <name evidence="4" type="ORF">LVJ94_19845</name>
</gene>
<feature type="domain" description="DUF6268" evidence="3">
    <location>
        <begin position="71"/>
        <end position="265"/>
    </location>
</feature>
<sequence length="319" mass="34987">MQLRTTAAFLLLLVFLGSKPAKAQMADSLASVNYEHYPNVNSPRDSGSQVGLEVFRFRAGLPIPLTESKKTILLPGLSYELLGFHGEGANKPNIGTLHAPSASLGLLQVFGDRFIGMAMVGAGFATDFRDRVSADDLLFTVTGLFLYKFDKNFTLGAGVTYDRRSGNLLPLPAIGVNWQISNEFRIRGFIPARLDVEYRALPWLTVGLRGTFEGNRFHLSEKRYGASDLQLAYSIITVGPKVTFRLADMMHLDVYSSVAVMRRYEVLRDGDSLGSAYLNPTVLSGIRLWFGPSGWRNEQAAPAPSEPAVPAAPKEGEPR</sequence>
<dbReference type="RefSeq" id="WP_394839144.1">
    <property type="nucleotide sequence ID" value="NZ_CP089929.1"/>
</dbReference>
<evidence type="ECO:0000313" key="5">
    <source>
        <dbReference type="Proteomes" id="UP001374803"/>
    </source>
</evidence>